<protein>
    <recommendedName>
        <fullName evidence="3">Lipoprotein LpqB beta-propeller domain-containing protein</fullName>
    </recommendedName>
</protein>
<name>A0A402ABT1_9CHLR</name>
<accession>A0A402ABT1</accession>
<dbReference type="AlphaFoldDB" id="A0A402ABT1"/>
<dbReference type="OrthoDB" id="153731at2"/>
<organism evidence="1 2">
    <name type="scientific">Dictyobacter kobayashii</name>
    <dbReference type="NCBI Taxonomy" id="2014872"/>
    <lineage>
        <taxon>Bacteria</taxon>
        <taxon>Bacillati</taxon>
        <taxon>Chloroflexota</taxon>
        <taxon>Ktedonobacteria</taxon>
        <taxon>Ktedonobacterales</taxon>
        <taxon>Dictyobacteraceae</taxon>
        <taxon>Dictyobacter</taxon>
    </lineage>
</organism>
<comment type="caution">
    <text evidence="1">The sequence shown here is derived from an EMBL/GenBank/DDBJ whole genome shotgun (WGS) entry which is preliminary data.</text>
</comment>
<dbReference type="Proteomes" id="UP000287188">
    <property type="component" value="Unassembled WGS sequence"/>
</dbReference>
<dbReference type="InterPro" id="IPR011042">
    <property type="entry name" value="6-blade_b-propeller_TolB-like"/>
</dbReference>
<dbReference type="SUPFAM" id="SSF69304">
    <property type="entry name" value="Tricorn protease N-terminal domain"/>
    <property type="match status" value="1"/>
</dbReference>
<keyword evidence="2" id="KW-1185">Reference proteome</keyword>
<dbReference type="RefSeq" id="WP_126548437.1">
    <property type="nucleotide sequence ID" value="NZ_BIFS01000001.1"/>
</dbReference>
<evidence type="ECO:0000313" key="2">
    <source>
        <dbReference type="Proteomes" id="UP000287188"/>
    </source>
</evidence>
<gene>
    <name evidence="1" type="ORF">KDK_03590</name>
</gene>
<reference evidence="2" key="1">
    <citation type="submission" date="2018-12" db="EMBL/GenBank/DDBJ databases">
        <title>Tengunoibacter tsumagoiensis gen. nov., sp. nov., Dictyobacter kobayashii sp. nov., D. alpinus sp. nov., and D. joshuensis sp. nov. and description of Dictyobacteraceae fam. nov. within the order Ktedonobacterales isolated from Tengu-no-mugimeshi.</title>
        <authorList>
            <person name="Wang C.M."/>
            <person name="Zheng Y."/>
            <person name="Sakai Y."/>
            <person name="Toyoda A."/>
            <person name="Minakuchi Y."/>
            <person name="Abe K."/>
            <person name="Yokota A."/>
            <person name="Yabe S."/>
        </authorList>
    </citation>
    <scope>NUCLEOTIDE SEQUENCE [LARGE SCALE GENOMIC DNA]</scope>
    <source>
        <strain evidence="2">Uno11</strain>
    </source>
</reference>
<evidence type="ECO:0000313" key="1">
    <source>
        <dbReference type="EMBL" id="GCE16559.1"/>
    </source>
</evidence>
<proteinExistence type="predicted"/>
<dbReference type="EMBL" id="BIFS01000001">
    <property type="protein sequence ID" value="GCE16559.1"/>
    <property type="molecule type" value="Genomic_DNA"/>
</dbReference>
<dbReference type="Gene3D" id="2.120.10.30">
    <property type="entry name" value="TolB, C-terminal domain"/>
    <property type="match status" value="1"/>
</dbReference>
<evidence type="ECO:0008006" key="3">
    <source>
        <dbReference type="Google" id="ProtNLM"/>
    </source>
</evidence>
<sequence length="138" mass="14675">MHQENTSPADDYAVQSNGTPIGYTKDAPSSWSIIYVSWNPDTGGFDLKKTSSSETLVSNIVGGQAQALCTDPSSEGSICDNSLALSPTGRQLLVGGIDSAQKYQLWSIDLDTKTRTLLTLPGSQGPVQLIGWDKLLAN</sequence>